<feature type="region of interest" description="Disordered" evidence="1">
    <location>
        <begin position="58"/>
        <end position="149"/>
    </location>
</feature>
<evidence type="ECO:0008006" key="4">
    <source>
        <dbReference type="Google" id="ProtNLM"/>
    </source>
</evidence>
<feature type="region of interest" description="Disordered" evidence="1">
    <location>
        <begin position="165"/>
        <end position="195"/>
    </location>
</feature>
<feature type="compositionally biased region" description="Low complexity" evidence="1">
    <location>
        <begin position="410"/>
        <end position="422"/>
    </location>
</feature>
<dbReference type="HOGENOM" id="CLU_455641_0_0_1"/>
<feature type="region of interest" description="Disordered" evidence="1">
    <location>
        <begin position="203"/>
        <end position="222"/>
    </location>
</feature>
<feature type="region of interest" description="Disordered" evidence="1">
    <location>
        <begin position="410"/>
        <end position="436"/>
    </location>
</feature>
<feature type="compositionally biased region" description="Pro residues" evidence="1">
    <location>
        <begin position="59"/>
        <end position="74"/>
    </location>
</feature>
<dbReference type="EMBL" id="KN834773">
    <property type="protein sequence ID" value="KIK60974.1"/>
    <property type="molecule type" value="Genomic_DNA"/>
</dbReference>
<protein>
    <recommendedName>
        <fullName evidence="4">PH domain-containing protein</fullName>
    </recommendedName>
</protein>
<feature type="compositionally biased region" description="Acidic residues" evidence="1">
    <location>
        <begin position="165"/>
        <end position="185"/>
    </location>
</feature>
<evidence type="ECO:0000313" key="3">
    <source>
        <dbReference type="Proteomes" id="UP000053593"/>
    </source>
</evidence>
<proteinExistence type="predicted"/>
<reference evidence="2 3" key="1">
    <citation type="submission" date="2014-04" db="EMBL/GenBank/DDBJ databases">
        <title>Evolutionary Origins and Diversification of the Mycorrhizal Mutualists.</title>
        <authorList>
            <consortium name="DOE Joint Genome Institute"/>
            <consortium name="Mycorrhizal Genomics Consortium"/>
            <person name="Kohler A."/>
            <person name="Kuo A."/>
            <person name="Nagy L.G."/>
            <person name="Floudas D."/>
            <person name="Copeland A."/>
            <person name="Barry K.W."/>
            <person name="Cichocki N."/>
            <person name="Veneault-Fourrey C."/>
            <person name="LaButti K."/>
            <person name="Lindquist E.A."/>
            <person name="Lipzen A."/>
            <person name="Lundell T."/>
            <person name="Morin E."/>
            <person name="Murat C."/>
            <person name="Riley R."/>
            <person name="Ohm R."/>
            <person name="Sun H."/>
            <person name="Tunlid A."/>
            <person name="Henrissat B."/>
            <person name="Grigoriev I.V."/>
            <person name="Hibbett D.S."/>
            <person name="Martin F."/>
        </authorList>
    </citation>
    <scope>NUCLEOTIDE SEQUENCE [LARGE SCALE GENOMIC DNA]</scope>
    <source>
        <strain evidence="2 3">FD-317 M1</strain>
    </source>
</reference>
<evidence type="ECO:0000313" key="2">
    <source>
        <dbReference type="EMBL" id="KIK60974.1"/>
    </source>
</evidence>
<organism evidence="2 3">
    <name type="scientific">Collybiopsis luxurians FD-317 M1</name>
    <dbReference type="NCBI Taxonomy" id="944289"/>
    <lineage>
        <taxon>Eukaryota</taxon>
        <taxon>Fungi</taxon>
        <taxon>Dikarya</taxon>
        <taxon>Basidiomycota</taxon>
        <taxon>Agaricomycotina</taxon>
        <taxon>Agaricomycetes</taxon>
        <taxon>Agaricomycetidae</taxon>
        <taxon>Agaricales</taxon>
        <taxon>Marasmiineae</taxon>
        <taxon>Omphalotaceae</taxon>
        <taxon>Collybiopsis</taxon>
        <taxon>Collybiopsis luxurians</taxon>
    </lineage>
</organism>
<feature type="compositionally biased region" description="Basic and acidic residues" evidence="1">
    <location>
        <begin position="106"/>
        <end position="116"/>
    </location>
</feature>
<gene>
    <name evidence="2" type="ORF">GYMLUDRAFT_599350</name>
</gene>
<keyword evidence="3" id="KW-1185">Reference proteome</keyword>
<evidence type="ECO:0000256" key="1">
    <source>
        <dbReference type="SAM" id="MobiDB-lite"/>
    </source>
</evidence>
<dbReference type="OrthoDB" id="3225203at2759"/>
<accession>A0A0D0CEL7</accession>
<sequence length="505" mass="55830">MDSGFQEKEEKQVKLLTVACRFVPYDQWLVTHVDSSWTITQVKSWILAKCIANNSIGSPPSPSPNLPPINPPTKPKTKPARRPASPIIFAEFSPVDGNPARAPGHNLDEPVKEEKPKRRKRRGRGRPISPITFAPIGNGDQGDESDYDPFKTQEAEGEVIGMGYEEDDEWESSEEGTDIDELELELDSKPRRGRRANRNQYLGFHDRPLADQQSPALPPSATSRALTKINPAAIPRGSFSTYHPRLLTVIRFSTGQILEKHYTVQDYELKPYELLEIHRLGVVAKLPREVTSKYIEPYWEGWVKALRVVFREPRAVAEVREGARRHAGTRKDAPVEELLKTALDGVYMAKSINPHAESARRTLDVLAGGPVPMKVPALAPPDVALGLRHPAPRNKAKKSMGSELDLITSMASQSAHGHSASHLDSPSLGRSATMPLSSKASLVTAAAAPSASSGGHSRKKGGQLEWRERWIFIKDGVLHLKKENSVGIPDIDHPNSPSRLTRRDT</sequence>
<name>A0A0D0CEL7_9AGAR</name>
<dbReference type="Proteomes" id="UP000053593">
    <property type="component" value="Unassembled WGS sequence"/>
</dbReference>
<feature type="region of interest" description="Disordered" evidence="1">
    <location>
        <begin position="486"/>
        <end position="505"/>
    </location>
</feature>
<feature type="compositionally biased region" description="Polar residues" evidence="1">
    <location>
        <begin position="211"/>
        <end position="222"/>
    </location>
</feature>
<dbReference type="AlphaFoldDB" id="A0A0D0CEL7"/>